<comment type="caution">
    <text evidence="1">The sequence shown here is derived from an EMBL/GenBank/DDBJ whole genome shotgun (WGS) entry which is preliminary data.</text>
</comment>
<name>A0A0F9UT09_9ZZZZ</name>
<proteinExistence type="predicted"/>
<organism evidence="1">
    <name type="scientific">marine sediment metagenome</name>
    <dbReference type="NCBI Taxonomy" id="412755"/>
    <lineage>
        <taxon>unclassified sequences</taxon>
        <taxon>metagenomes</taxon>
        <taxon>ecological metagenomes</taxon>
    </lineage>
</organism>
<gene>
    <name evidence="1" type="ORF">LCGC14_0493360</name>
</gene>
<reference evidence="1" key="1">
    <citation type="journal article" date="2015" name="Nature">
        <title>Complex archaea that bridge the gap between prokaryotes and eukaryotes.</title>
        <authorList>
            <person name="Spang A."/>
            <person name="Saw J.H."/>
            <person name="Jorgensen S.L."/>
            <person name="Zaremba-Niedzwiedzka K."/>
            <person name="Martijn J."/>
            <person name="Lind A.E."/>
            <person name="van Eijk R."/>
            <person name="Schleper C."/>
            <person name="Guy L."/>
            <person name="Ettema T.J."/>
        </authorList>
    </citation>
    <scope>NUCLEOTIDE SEQUENCE</scope>
</reference>
<evidence type="ECO:0000313" key="1">
    <source>
        <dbReference type="EMBL" id="KKN64291.1"/>
    </source>
</evidence>
<sequence length="172" mass="20382">MREINGTCPRCNQYRLLRSINIFDDRRHGIKISKDVKRVDYLCYNFLSEIDKGIKEGKKLVELIGVDIIIQGYGLPKFLDKIHKKLGMNKQKISKAYDFINFVYSRWIEIQSVEKFKYHLASLIMVLNEDVEDTNKLGVYINDNFKNTSLAEINDKINEIKTWSQERNYYPF</sequence>
<protein>
    <submittedName>
        <fullName evidence="1">Uncharacterized protein</fullName>
    </submittedName>
</protein>
<dbReference type="EMBL" id="LAZR01000561">
    <property type="protein sequence ID" value="KKN64291.1"/>
    <property type="molecule type" value="Genomic_DNA"/>
</dbReference>
<accession>A0A0F9UT09</accession>
<dbReference type="AlphaFoldDB" id="A0A0F9UT09"/>